<feature type="region of interest" description="Disordered" evidence="4">
    <location>
        <begin position="775"/>
        <end position="800"/>
    </location>
</feature>
<dbReference type="Pfam" id="PF00009">
    <property type="entry name" value="GTP_EFTU"/>
    <property type="match status" value="1"/>
</dbReference>
<sequence>MTDVDDGASAPVSEPLDLVRLCLDEVVFVKLRGDRELKGRLHAYDSHCNLVLGDVEETVYVVDEDEDGDETVKTIHKKSEMLFATVLFLYLPKARHETKTTTTFENLDMGNDHHIRKHIIPRLAPLPSNSDPTNDYANTPLPQLTPPFDLTRTLRPSTWQQKANNCHMSGGKESQYVRPSATGLPFLQCHLQALSEFADYVEKQQALRYPSTASSSTTAVEDHAELDILNTLDLADTSTSVRIKELLLNNDDETLTKLVNLLEVRIAEGHGETIFEVGFENNGDSMALTKDEWDISMKRLNQAARKVRSDCQVLLTKHVGGEAEVESAENEKEKECSGKILIRQHPATVEDVIETRIAVVGNVDAGKSTMLGVLVKGGLDDGRGKARVNLFRHKHEIESGRTSSVGMEIMGFDTTGKVVASDVPGRKLSWEEIGKRSAKVISFTDLAGHERYLRTTVFGLLSSAPNYCLLMVAANNGLIGMSKEHLGIALALNVPVMVVITKIDICPPQILEQTIQQITRILKSPGARKIPIFIKNKEECINTATQFVSQRICPIFQVSNVTGESLDLVRTFLNILPHHGHYDADAPFEFHVNDTFSVPFVGTVVSGIVKSGVIHAGDTVLIGPDSLGQFTTTTIRSIERKRISVPAASAGQSASFALKRVRRKDVRKGMVVLPKLEQSAPKVYREFVAEVLILSHATTIKTKYQAMLHVGPVSQTCAIIDIDRSYIRTGDRALVAFRFVQRPEYLAPGDRLLFREGRTKGLGIVKSVGYDPKKPLNPEAVKEENGSGATGGSGGEQNSKVIEGSKERGELVGLPISRSLTTTTYIAI</sequence>
<proteinExistence type="inferred from homology"/>
<feature type="domain" description="Tr-type G" evidence="5">
    <location>
        <begin position="352"/>
        <end position="585"/>
    </location>
</feature>
<dbReference type="InterPro" id="IPR010920">
    <property type="entry name" value="LSM_dom_sf"/>
</dbReference>
<dbReference type="Proteomes" id="UP000566819">
    <property type="component" value="Unassembled WGS sequence"/>
</dbReference>
<organism evidence="7 8">
    <name type="scientific">Cudoniella acicularis</name>
    <dbReference type="NCBI Taxonomy" id="354080"/>
    <lineage>
        <taxon>Eukaryota</taxon>
        <taxon>Fungi</taxon>
        <taxon>Dikarya</taxon>
        <taxon>Ascomycota</taxon>
        <taxon>Pezizomycotina</taxon>
        <taxon>Leotiomycetes</taxon>
        <taxon>Helotiales</taxon>
        <taxon>Tricladiaceae</taxon>
        <taxon>Cudoniella</taxon>
    </lineage>
</organism>
<evidence type="ECO:0000256" key="4">
    <source>
        <dbReference type="SAM" id="MobiDB-lite"/>
    </source>
</evidence>
<dbReference type="Pfam" id="PF03144">
    <property type="entry name" value="GTP_EFTU_D2"/>
    <property type="match status" value="1"/>
</dbReference>
<dbReference type="EMBL" id="JAAMPI010000786">
    <property type="protein sequence ID" value="KAF4628614.1"/>
    <property type="molecule type" value="Genomic_DNA"/>
</dbReference>
<dbReference type="SUPFAM" id="SSF50182">
    <property type="entry name" value="Sm-like ribonucleoproteins"/>
    <property type="match status" value="1"/>
</dbReference>
<feature type="compositionally biased region" description="Basic and acidic residues" evidence="4">
    <location>
        <begin position="775"/>
        <end position="785"/>
    </location>
</feature>
<dbReference type="InterPro" id="IPR009000">
    <property type="entry name" value="Transl_B-barrel_sf"/>
</dbReference>
<dbReference type="InterPro" id="IPR027417">
    <property type="entry name" value="P-loop_NTPase"/>
</dbReference>
<evidence type="ECO:0000256" key="3">
    <source>
        <dbReference type="ARBA" id="ARBA00023134"/>
    </source>
</evidence>
<dbReference type="SUPFAM" id="SSF52540">
    <property type="entry name" value="P-loop containing nucleoside triphosphate hydrolases"/>
    <property type="match status" value="1"/>
</dbReference>
<dbReference type="SUPFAM" id="SSF50465">
    <property type="entry name" value="EF-Tu/eEF-1alpha/eIF2-gamma C-terminal domain"/>
    <property type="match status" value="1"/>
</dbReference>
<dbReference type="GO" id="GO:0003746">
    <property type="term" value="F:translation elongation factor activity"/>
    <property type="evidence" value="ECO:0007669"/>
    <property type="project" value="TreeGrafter"/>
</dbReference>
<evidence type="ECO:0000256" key="2">
    <source>
        <dbReference type="ARBA" id="ARBA00022741"/>
    </source>
</evidence>
<name>A0A8H4RH89_9HELO</name>
<comment type="caution">
    <text evidence="7">The sequence shown here is derived from an EMBL/GenBank/DDBJ whole genome shotgun (WGS) entry which is preliminary data.</text>
</comment>
<dbReference type="InterPro" id="IPR034105">
    <property type="entry name" value="Lsm3"/>
</dbReference>
<keyword evidence="8" id="KW-1185">Reference proteome</keyword>
<evidence type="ECO:0000259" key="5">
    <source>
        <dbReference type="PROSITE" id="PS51722"/>
    </source>
</evidence>
<dbReference type="CDD" id="cd01730">
    <property type="entry name" value="LSm3"/>
    <property type="match status" value="1"/>
</dbReference>
<dbReference type="PROSITE" id="PS52002">
    <property type="entry name" value="SM"/>
    <property type="match status" value="1"/>
</dbReference>
<dbReference type="InterPro" id="IPR009001">
    <property type="entry name" value="Transl_elong_EF1A/Init_IF2_C"/>
</dbReference>
<dbReference type="InterPro" id="IPR035531">
    <property type="entry name" value="GTPBP1-like"/>
</dbReference>
<dbReference type="OrthoDB" id="248233at2759"/>
<dbReference type="GO" id="GO:0032991">
    <property type="term" value="C:protein-containing complex"/>
    <property type="evidence" value="ECO:0007669"/>
    <property type="project" value="UniProtKB-ARBA"/>
</dbReference>
<dbReference type="PANTHER" id="PTHR43721">
    <property type="entry name" value="ELONGATION FACTOR TU-RELATED"/>
    <property type="match status" value="1"/>
</dbReference>
<dbReference type="InterPro" id="IPR001163">
    <property type="entry name" value="Sm_dom_euk/arc"/>
</dbReference>
<dbReference type="Gene3D" id="3.40.50.300">
    <property type="entry name" value="P-loop containing nucleotide triphosphate hydrolases"/>
    <property type="match status" value="1"/>
</dbReference>
<dbReference type="SMART" id="SM00651">
    <property type="entry name" value="Sm"/>
    <property type="match status" value="1"/>
</dbReference>
<comment type="similarity">
    <text evidence="1">Belongs to the TRAFAC class translation factor GTPase superfamily. Classic translation factor GTPase family. EF-Tu/EF-1A subfamily.</text>
</comment>
<dbReference type="InterPro" id="IPR004161">
    <property type="entry name" value="EFTu-like_2"/>
</dbReference>
<dbReference type="CDD" id="cd03694">
    <property type="entry name" value="GTPBP_II"/>
    <property type="match status" value="1"/>
</dbReference>
<evidence type="ECO:0000256" key="1">
    <source>
        <dbReference type="ARBA" id="ARBA00007249"/>
    </source>
</evidence>
<dbReference type="Gene3D" id="2.40.30.10">
    <property type="entry name" value="Translation factors"/>
    <property type="match status" value="1"/>
</dbReference>
<dbReference type="InterPro" id="IPR050055">
    <property type="entry name" value="EF-Tu_GTPase"/>
</dbReference>
<dbReference type="PROSITE" id="PS51722">
    <property type="entry name" value="G_TR_2"/>
    <property type="match status" value="1"/>
</dbReference>
<dbReference type="FunFam" id="3.40.50.300:FF:000091">
    <property type="entry name" value="Probable GTP-binding protein 1"/>
    <property type="match status" value="1"/>
</dbReference>
<dbReference type="InterPro" id="IPR000795">
    <property type="entry name" value="T_Tr_GTP-bd_dom"/>
</dbReference>
<dbReference type="InterPro" id="IPR047575">
    <property type="entry name" value="Sm"/>
</dbReference>
<keyword evidence="3" id="KW-0342">GTP-binding</keyword>
<dbReference type="Gene3D" id="2.30.30.100">
    <property type="match status" value="1"/>
</dbReference>
<dbReference type="AlphaFoldDB" id="A0A8H4RH89"/>
<dbReference type="CDD" id="cd03708">
    <property type="entry name" value="GTPBP_III"/>
    <property type="match status" value="1"/>
</dbReference>
<gene>
    <name evidence="7" type="ORF">G7Y89_g9535</name>
</gene>
<dbReference type="Pfam" id="PF01423">
    <property type="entry name" value="LSM"/>
    <property type="match status" value="1"/>
</dbReference>
<reference evidence="7 8" key="1">
    <citation type="submission" date="2020-03" db="EMBL/GenBank/DDBJ databases">
        <title>Draft Genome Sequence of Cudoniella acicularis.</title>
        <authorList>
            <person name="Buettner E."/>
            <person name="Kellner H."/>
        </authorList>
    </citation>
    <scope>NUCLEOTIDE SEQUENCE [LARGE SCALE GENOMIC DNA]</scope>
    <source>
        <strain evidence="7 8">DSM 108380</strain>
    </source>
</reference>
<keyword evidence="2" id="KW-0547">Nucleotide-binding</keyword>
<dbReference type="GO" id="GO:0000398">
    <property type="term" value="P:mRNA splicing, via spliceosome"/>
    <property type="evidence" value="ECO:0007669"/>
    <property type="project" value="InterPro"/>
</dbReference>
<feature type="domain" description="Sm" evidence="6">
    <location>
        <begin position="14"/>
        <end position="81"/>
    </location>
</feature>
<evidence type="ECO:0000313" key="8">
    <source>
        <dbReference type="Proteomes" id="UP000566819"/>
    </source>
</evidence>
<dbReference type="FunFam" id="2.30.30.100:FF:000036">
    <property type="entry name" value="U6 snRNA-associated Sm-like protein LSm3"/>
    <property type="match status" value="1"/>
</dbReference>
<dbReference type="SUPFAM" id="SSF50447">
    <property type="entry name" value="Translation proteins"/>
    <property type="match status" value="1"/>
</dbReference>
<dbReference type="GO" id="GO:0005525">
    <property type="term" value="F:GTP binding"/>
    <property type="evidence" value="ECO:0007669"/>
    <property type="project" value="UniProtKB-KW"/>
</dbReference>
<dbReference type="CDD" id="cd04165">
    <property type="entry name" value="GTPBP1_like"/>
    <property type="match status" value="1"/>
</dbReference>
<dbReference type="FunFam" id="2.40.30.10:FF:000014">
    <property type="entry name" value="Probable GTP-binding protein 1"/>
    <property type="match status" value="1"/>
</dbReference>
<evidence type="ECO:0008006" key="9">
    <source>
        <dbReference type="Google" id="ProtNLM"/>
    </source>
</evidence>
<dbReference type="GO" id="GO:0003924">
    <property type="term" value="F:GTPase activity"/>
    <property type="evidence" value="ECO:0007669"/>
    <property type="project" value="InterPro"/>
</dbReference>
<dbReference type="GO" id="GO:0003723">
    <property type="term" value="F:RNA binding"/>
    <property type="evidence" value="ECO:0007669"/>
    <property type="project" value="InterPro"/>
</dbReference>
<protein>
    <recommendedName>
        <fullName evidence="9">Tr-type G domain-containing protein</fullName>
    </recommendedName>
</protein>
<evidence type="ECO:0000313" key="7">
    <source>
        <dbReference type="EMBL" id="KAF4628614.1"/>
    </source>
</evidence>
<accession>A0A8H4RH89</accession>
<evidence type="ECO:0000259" key="6">
    <source>
        <dbReference type="PROSITE" id="PS52002"/>
    </source>
</evidence>
<dbReference type="PANTHER" id="PTHR43721:SF9">
    <property type="entry name" value="GTP-BINDING PROTEIN 1"/>
    <property type="match status" value="1"/>
</dbReference>